<name>A0A7W7Y4Q9_9BACT</name>
<evidence type="ECO:0000256" key="4">
    <source>
        <dbReference type="SAM" id="MobiDB-lite"/>
    </source>
</evidence>
<evidence type="ECO:0000256" key="3">
    <source>
        <dbReference type="PROSITE-ProRule" id="PRU00169"/>
    </source>
</evidence>
<dbReference type="CDD" id="cd17536">
    <property type="entry name" value="REC_YesN-like"/>
    <property type="match status" value="1"/>
</dbReference>
<keyword evidence="1 3" id="KW-0597">Phosphoprotein</keyword>
<dbReference type="SMART" id="SM00448">
    <property type="entry name" value="REC"/>
    <property type="match status" value="1"/>
</dbReference>
<dbReference type="AlphaFoldDB" id="A0A7W7Y4Q9"/>
<evidence type="ECO:0000256" key="2">
    <source>
        <dbReference type="ARBA" id="ARBA00023012"/>
    </source>
</evidence>
<dbReference type="InterPro" id="IPR001789">
    <property type="entry name" value="Sig_transdc_resp-reg_receiver"/>
</dbReference>
<dbReference type="Gene3D" id="3.40.50.2300">
    <property type="match status" value="1"/>
</dbReference>
<keyword evidence="2" id="KW-0902">Two-component regulatory system</keyword>
<gene>
    <name evidence="6" type="ORF">HNR37_001373</name>
</gene>
<dbReference type="PROSITE" id="PS50110">
    <property type="entry name" value="RESPONSE_REGULATORY"/>
    <property type="match status" value="1"/>
</dbReference>
<comment type="caution">
    <text evidence="6">The sequence shown here is derived from an EMBL/GenBank/DDBJ whole genome shotgun (WGS) entry which is preliminary data.</text>
</comment>
<dbReference type="Pfam" id="PF00072">
    <property type="entry name" value="Response_reg"/>
    <property type="match status" value="1"/>
</dbReference>
<feature type="region of interest" description="Disordered" evidence="4">
    <location>
        <begin position="233"/>
        <end position="259"/>
    </location>
</feature>
<dbReference type="Proteomes" id="UP000528322">
    <property type="component" value="Unassembled WGS sequence"/>
</dbReference>
<organism evidence="6 7">
    <name type="scientific">Desulfurispira natronophila</name>
    <dbReference type="NCBI Taxonomy" id="682562"/>
    <lineage>
        <taxon>Bacteria</taxon>
        <taxon>Pseudomonadati</taxon>
        <taxon>Chrysiogenota</taxon>
        <taxon>Chrysiogenia</taxon>
        <taxon>Chrysiogenales</taxon>
        <taxon>Chrysiogenaceae</taxon>
        <taxon>Desulfurispira</taxon>
    </lineage>
</organism>
<dbReference type="GO" id="GO:0000160">
    <property type="term" value="P:phosphorelay signal transduction system"/>
    <property type="evidence" value="ECO:0007669"/>
    <property type="project" value="UniProtKB-KW"/>
</dbReference>
<dbReference type="InterPro" id="IPR050595">
    <property type="entry name" value="Bact_response_regulator"/>
</dbReference>
<evidence type="ECO:0000256" key="1">
    <source>
        <dbReference type="ARBA" id="ARBA00022553"/>
    </source>
</evidence>
<feature type="compositionally biased region" description="Basic and acidic residues" evidence="4">
    <location>
        <begin position="235"/>
        <end position="245"/>
    </location>
</feature>
<protein>
    <submittedName>
        <fullName evidence="6">CheY-like chemotaxis protein</fullName>
    </submittedName>
</protein>
<dbReference type="SUPFAM" id="SSF52172">
    <property type="entry name" value="CheY-like"/>
    <property type="match status" value="1"/>
</dbReference>
<feature type="domain" description="Response regulatory" evidence="5">
    <location>
        <begin position="11"/>
        <end position="125"/>
    </location>
</feature>
<evidence type="ECO:0000313" key="7">
    <source>
        <dbReference type="Proteomes" id="UP000528322"/>
    </source>
</evidence>
<sequence>MEKPQHIADITVMYVEDEEFIRRTLEKPLSRRIKSLILAADGAEGLELFQKHHPDIIITDINMPNMDGFEMIEKVRAINPDVPVIITTALNEEKHLARMQELGIDKYIIKPIDVRELLKTMQHILQNGHSPVGDEGEEDVLVIGPRTNQQHVLPSLYQYLKKNSHLPPNITNKEIFSDRALLENIITVVKKLHQQGKIMFLNSDEIPVLDLTSPIAPCNKSFSEMENYLRAQVKQAEEARKKQEEAAAEDSQSSEADEE</sequence>
<evidence type="ECO:0000313" key="6">
    <source>
        <dbReference type="EMBL" id="MBB5022056.1"/>
    </source>
</evidence>
<evidence type="ECO:0000259" key="5">
    <source>
        <dbReference type="PROSITE" id="PS50110"/>
    </source>
</evidence>
<feature type="compositionally biased region" description="Low complexity" evidence="4">
    <location>
        <begin position="249"/>
        <end position="259"/>
    </location>
</feature>
<keyword evidence="7" id="KW-1185">Reference proteome</keyword>
<dbReference type="PANTHER" id="PTHR44591">
    <property type="entry name" value="STRESS RESPONSE REGULATOR PROTEIN 1"/>
    <property type="match status" value="1"/>
</dbReference>
<dbReference type="EMBL" id="JACHID010000007">
    <property type="protein sequence ID" value="MBB5022056.1"/>
    <property type="molecule type" value="Genomic_DNA"/>
</dbReference>
<proteinExistence type="predicted"/>
<dbReference type="RefSeq" id="WP_183731861.1">
    <property type="nucleotide sequence ID" value="NZ_JACHID010000007.1"/>
</dbReference>
<dbReference type="PANTHER" id="PTHR44591:SF14">
    <property type="entry name" value="PROTEIN PILG"/>
    <property type="match status" value="1"/>
</dbReference>
<accession>A0A7W7Y4Q9</accession>
<dbReference type="InterPro" id="IPR011006">
    <property type="entry name" value="CheY-like_superfamily"/>
</dbReference>
<reference evidence="6 7" key="1">
    <citation type="submission" date="2020-08" db="EMBL/GenBank/DDBJ databases">
        <title>Genomic Encyclopedia of Type Strains, Phase IV (KMG-IV): sequencing the most valuable type-strain genomes for metagenomic binning, comparative biology and taxonomic classification.</title>
        <authorList>
            <person name="Goeker M."/>
        </authorList>
    </citation>
    <scope>NUCLEOTIDE SEQUENCE [LARGE SCALE GENOMIC DNA]</scope>
    <source>
        <strain evidence="6 7">DSM 22071</strain>
    </source>
</reference>
<feature type="modified residue" description="4-aspartylphosphate" evidence="3">
    <location>
        <position position="60"/>
    </location>
</feature>